<dbReference type="AlphaFoldDB" id="B4GSS4"/>
<evidence type="ECO:0000256" key="8">
    <source>
        <dbReference type="ARBA" id="ARBA00022989"/>
    </source>
</evidence>
<dbReference type="Proteomes" id="UP000008744">
    <property type="component" value="Unassembled WGS sequence"/>
</dbReference>
<evidence type="ECO:0000256" key="12">
    <source>
        <dbReference type="SAM" id="MobiDB-lite"/>
    </source>
</evidence>
<evidence type="ECO:0000313" key="13">
    <source>
        <dbReference type="EMBL" id="EDW25433.1"/>
    </source>
</evidence>
<dbReference type="GO" id="GO:0005744">
    <property type="term" value="C:TIM23 mitochondrial import inner membrane translocase complex"/>
    <property type="evidence" value="ECO:0007669"/>
    <property type="project" value="TreeGrafter"/>
</dbReference>
<protein>
    <submittedName>
        <fullName evidence="13">GL26428</fullName>
    </submittedName>
</protein>
<name>B4GSS4_DROPE</name>
<dbReference type="PANTHER" id="PTHR10485:SF0">
    <property type="entry name" value="AT05822P-RELATED"/>
    <property type="match status" value="1"/>
</dbReference>
<keyword evidence="5" id="KW-0812">Transmembrane</keyword>
<comment type="similarity">
    <text evidence="3">Belongs to the Tim17/Tim22/Tim23 family.</text>
</comment>
<evidence type="ECO:0000256" key="4">
    <source>
        <dbReference type="ARBA" id="ARBA00022448"/>
    </source>
</evidence>
<dbReference type="KEGG" id="dpe:6596405"/>
<keyword evidence="7" id="KW-0653">Protein transport</keyword>
<dbReference type="PhylomeDB" id="B4GSS4"/>
<evidence type="ECO:0000256" key="10">
    <source>
        <dbReference type="ARBA" id="ARBA00023128"/>
    </source>
</evidence>
<organism evidence="14">
    <name type="scientific">Drosophila persimilis</name>
    <name type="common">Fruit fly</name>
    <dbReference type="NCBI Taxonomy" id="7234"/>
    <lineage>
        <taxon>Eukaryota</taxon>
        <taxon>Metazoa</taxon>
        <taxon>Ecdysozoa</taxon>
        <taxon>Arthropoda</taxon>
        <taxon>Hexapoda</taxon>
        <taxon>Insecta</taxon>
        <taxon>Pterygota</taxon>
        <taxon>Neoptera</taxon>
        <taxon>Endopterygota</taxon>
        <taxon>Diptera</taxon>
        <taxon>Brachycera</taxon>
        <taxon>Muscomorpha</taxon>
        <taxon>Ephydroidea</taxon>
        <taxon>Drosophilidae</taxon>
        <taxon>Drosophila</taxon>
        <taxon>Sophophora</taxon>
    </lineage>
</organism>
<sequence>MEEYSREPCPNRIVDDCGGAFAMGLIGSGFFQAIKGFRNAPQGMGRRVMGGVAAMKLRAPGIAANFSAWGGVFSVVDCTLVHMRQKEDPWNSIMSGAITGGILAGRNGKVSMACSAVVGGLLLTLIEGVGILFTRISADQFRNPAPPGSSPDPQGGRDEFTFGAASANIST</sequence>
<evidence type="ECO:0000256" key="9">
    <source>
        <dbReference type="ARBA" id="ARBA00023010"/>
    </source>
</evidence>
<evidence type="ECO:0000256" key="6">
    <source>
        <dbReference type="ARBA" id="ARBA00022792"/>
    </source>
</evidence>
<keyword evidence="10" id="KW-0496">Mitochondrion</keyword>
<reference evidence="13 14" key="1">
    <citation type="journal article" date="2007" name="Nature">
        <title>Evolution of genes and genomes on the Drosophila phylogeny.</title>
        <authorList>
            <consortium name="Drosophila 12 Genomes Consortium"/>
            <person name="Clark A.G."/>
            <person name="Eisen M.B."/>
            <person name="Smith D.R."/>
            <person name="Bergman C.M."/>
            <person name="Oliver B."/>
            <person name="Markow T.A."/>
            <person name="Kaufman T.C."/>
            <person name="Kellis M."/>
            <person name="Gelbart W."/>
            <person name="Iyer V.N."/>
            <person name="Pollard D.A."/>
            <person name="Sackton T.B."/>
            <person name="Larracuente A.M."/>
            <person name="Singh N.D."/>
            <person name="Abad J.P."/>
            <person name="Abt D.N."/>
            <person name="Adryan B."/>
            <person name="Aguade M."/>
            <person name="Akashi H."/>
            <person name="Anderson W.W."/>
            <person name="Aquadro C.F."/>
            <person name="Ardell D.H."/>
            <person name="Arguello R."/>
            <person name="Artieri C.G."/>
            <person name="Barbash D.A."/>
            <person name="Barker D."/>
            <person name="Barsanti P."/>
            <person name="Batterham P."/>
            <person name="Batzoglou S."/>
            <person name="Begun D."/>
            <person name="Bhutkar A."/>
            <person name="Blanco E."/>
            <person name="Bosak S.A."/>
            <person name="Bradley R.K."/>
            <person name="Brand A.D."/>
            <person name="Brent M.R."/>
            <person name="Brooks A.N."/>
            <person name="Brown R.H."/>
            <person name="Butlin R.K."/>
            <person name="Caggese C."/>
            <person name="Calvi B.R."/>
            <person name="Bernardo de Carvalho A."/>
            <person name="Caspi A."/>
            <person name="Castrezana S."/>
            <person name="Celniker S.E."/>
            <person name="Chang J.L."/>
            <person name="Chapple C."/>
            <person name="Chatterji S."/>
            <person name="Chinwalla A."/>
            <person name="Civetta A."/>
            <person name="Clifton S.W."/>
            <person name="Comeron J.M."/>
            <person name="Costello J.C."/>
            <person name="Coyne J.A."/>
            <person name="Daub J."/>
            <person name="David R.G."/>
            <person name="Delcher A.L."/>
            <person name="Delehaunty K."/>
            <person name="Do C.B."/>
            <person name="Ebling H."/>
            <person name="Edwards K."/>
            <person name="Eickbush T."/>
            <person name="Evans J.D."/>
            <person name="Filipski A."/>
            <person name="Findeiss S."/>
            <person name="Freyhult E."/>
            <person name="Fulton L."/>
            <person name="Fulton R."/>
            <person name="Garcia A.C."/>
            <person name="Gardiner A."/>
            <person name="Garfield D.A."/>
            <person name="Garvin B.E."/>
            <person name="Gibson G."/>
            <person name="Gilbert D."/>
            <person name="Gnerre S."/>
            <person name="Godfrey J."/>
            <person name="Good R."/>
            <person name="Gotea V."/>
            <person name="Gravely B."/>
            <person name="Greenberg A.J."/>
            <person name="Griffiths-Jones S."/>
            <person name="Gross S."/>
            <person name="Guigo R."/>
            <person name="Gustafson E.A."/>
            <person name="Haerty W."/>
            <person name="Hahn M.W."/>
            <person name="Halligan D.L."/>
            <person name="Halpern A.L."/>
            <person name="Halter G.M."/>
            <person name="Han M.V."/>
            <person name="Heger A."/>
            <person name="Hillier L."/>
            <person name="Hinrichs A.S."/>
            <person name="Holmes I."/>
            <person name="Hoskins R.A."/>
            <person name="Hubisz M.J."/>
            <person name="Hultmark D."/>
            <person name="Huntley M.A."/>
            <person name="Jaffe D.B."/>
            <person name="Jagadeeshan S."/>
            <person name="Jeck W.R."/>
            <person name="Johnson J."/>
            <person name="Jones C.D."/>
            <person name="Jordan W.C."/>
            <person name="Karpen G.H."/>
            <person name="Kataoka E."/>
            <person name="Keightley P.D."/>
            <person name="Kheradpour P."/>
            <person name="Kirkness E.F."/>
            <person name="Koerich L.B."/>
            <person name="Kristiansen K."/>
            <person name="Kudrna D."/>
            <person name="Kulathinal R.J."/>
            <person name="Kumar S."/>
            <person name="Kwok R."/>
            <person name="Lander E."/>
            <person name="Langley C.H."/>
            <person name="Lapoint R."/>
            <person name="Lazzaro B.P."/>
            <person name="Lee S.J."/>
            <person name="Levesque L."/>
            <person name="Li R."/>
            <person name="Lin C.F."/>
            <person name="Lin M.F."/>
            <person name="Lindblad-Toh K."/>
            <person name="Llopart A."/>
            <person name="Long M."/>
            <person name="Low L."/>
            <person name="Lozovsky E."/>
            <person name="Lu J."/>
            <person name="Luo M."/>
            <person name="Machado C.A."/>
            <person name="Makalowski W."/>
            <person name="Marzo M."/>
            <person name="Matsuda M."/>
            <person name="Matzkin L."/>
            <person name="McAllister B."/>
            <person name="McBride C.S."/>
            <person name="McKernan B."/>
            <person name="McKernan K."/>
            <person name="Mendez-Lago M."/>
            <person name="Minx P."/>
            <person name="Mollenhauer M.U."/>
            <person name="Montooth K."/>
            <person name="Mount S.M."/>
            <person name="Mu X."/>
            <person name="Myers E."/>
            <person name="Negre B."/>
            <person name="Newfeld S."/>
            <person name="Nielsen R."/>
            <person name="Noor M.A."/>
            <person name="O'Grady P."/>
            <person name="Pachter L."/>
            <person name="Papaceit M."/>
            <person name="Parisi M.J."/>
            <person name="Parisi M."/>
            <person name="Parts L."/>
            <person name="Pedersen J.S."/>
            <person name="Pesole G."/>
            <person name="Phillippy A.M."/>
            <person name="Ponting C.P."/>
            <person name="Pop M."/>
            <person name="Porcelli D."/>
            <person name="Powell J.R."/>
            <person name="Prohaska S."/>
            <person name="Pruitt K."/>
            <person name="Puig M."/>
            <person name="Quesneville H."/>
            <person name="Ram K.R."/>
            <person name="Rand D."/>
            <person name="Rasmussen M.D."/>
            <person name="Reed L.K."/>
            <person name="Reenan R."/>
            <person name="Reily A."/>
            <person name="Remington K.A."/>
            <person name="Rieger T.T."/>
            <person name="Ritchie M.G."/>
            <person name="Robin C."/>
            <person name="Rogers Y.H."/>
            <person name="Rohde C."/>
            <person name="Rozas J."/>
            <person name="Rubenfield M.J."/>
            <person name="Ruiz A."/>
            <person name="Russo S."/>
            <person name="Salzberg S.L."/>
            <person name="Sanchez-Gracia A."/>
            <person name="Saranga D.J."/>
            <person name="Sato H."/>
            <person name="Schaeffer S.W."/>
            <person name="Schatz M.C."/>
            <person name="Schlenke T."/>
            <person name="Schwartz R."/>
            <person name="Segarra C."/>
            <person name="Singh R.S."/>
            <person name="Sirot L."/>
            <person name="Sirota M."/>
            <person name="Sisneros N.B."/>
            <person name="Smith C.D."/>
            <person name="Smith T.F."/>
            <person name="Spieth J."/>
            <person name="Stage D.E."/>
            <person name="Stark A."/>
            <person name="Stephan W."/>
            <person name="Strausberg R.L."/>
            <person name="Strempel S."/>
            <person name="Sturgill D."/>
            <person name="Sutton G."/>
            <person name="Sutton G.G."/>
            <person name="Tao W."/>
            <person name="Teichmann S."/>
            <person name="Tobari Y.N."/>
            <person name="Tomimura Y."/>
            <person name="Tsolas J.M."/>
            <person name="Valente V.L."/>
            <person name="Venter E."/>
            <person name="Venter J.C."/>
            <person name="Vicario S."/>
            <person name="Vieira F.G."/>
            <person name="Vilella A.J."/>
            <person name="Villasante A."/>
            <person name="Walenz B."/>
            <person name="Wang J."/>
            <person name="Wasserman M."/>
            <person name="Watts T."/>
            <person name="Wilson D."/>
            <person name="Wilson R.K."/>
            <person name="Wing R.A."/>
            <person name="Wolfner M.F."/>
            <person name="Wong A."/>
            <person name="Wong G.K."/>
            <person name="Wu C.I."/>
            <person name="Wu G."/>
            <person name="Yamamoto D."/>
            <person name="Yang H.P."/>
            <person name="Yang S.P."/>
            <person name="Yorke J.A."/>
            <person name="Yoshida K."/>
            <person name="Zdobnov E."/>
            <person name="Zhang P."/>
            <person name="Zhang Y."/>
            <person name="Zimin A.V."/>
            <person name="Baldwin J."/>
            <person name="Abdouelleil A."/>
            <person name="Abdulkadir J."/>
            <person name="Abebe A."/>
            <person name="Abera B."/>
            <person name="Abreu J."/>
            <person name="Acer S.C."/>
            <person name="Aftuck L."/>
            <person name="Alexander A."/>
            <person name="An P."/>
            <person name="Anderson E."/>
            <person name="Anderson S."/>
            <person name="Arachi H."/>
            <person name="Azer M."/>
            <person name="Bachantsang P."/>
            <person name="Barry A."/>
            <person name="Bayul T."/>
            <person name="Berlin A."/>
            <person name="Bessette D."/>
            <person name="Bloom T."/>
            <person name="Blye J."/>
            <person name="Boguslavskiy L."/>
            <person name="Bonnet C."/>
            <person name="Boukhgalter B."/>
            <person name="Bourzgui I."/>
            <person name="Brown A."/>
            <person name="Cahill P."/>
            <person name="Channer S."/>
            <person name="Cheshatsang Y."/>
            <person name="Chuda L."/>
            <person name="Citroen M."/>
            <person name="Collymore A."/>
            <person name="Cooke P."/>
            <person name="Costello M."/>
            <person name="D'Aco K."/>
            <person name="Daza R."/>
            <person name="De Haan G."/>
            <person name="DeGray S."/>
            <person name="DeMaso C."/>
            <person name="Dhargay N."/>
            <person name="Dooley K."/>
            <person name="Dooley E."/>
            <person name="Doricent M."/>
            <person name="Dorje P."/>
            <person name="Dorjee K."/>
            <person name="Dupes A."/>
            <person name="Elong R."/>
            <person name="Falk J."/>
            <person name="Farina A."/>
            <person name="Faro S."/>
            <person name="Ferguson D."/>
            <person name="Fisher S."/>
            <person name="Foley C.D."/>
            <person name="Franke A."/>
            <person name="Friedrich D."/>
            <person name="Gadbois L."/>
            <person name="Gearin G."/>
            <person name="Gearin C.R."/>
            <person name="Giannoukos G."/>
            <person name="Goode T."/>
            <person name="Graham J."/>
            <person name="Grandbois E."/>
            <person name="Grewal S."/>
            <person name="Gyaltsen K."/>
            <person name="Hafez N."/>
            <person name="Hagos B."/>
            <person name="Hall J."/>
            <person name="Henson C."/>
            <person name="Hollinger A."/>
            <person name="Honan T."/>
            <person name="Huard M.D."/>
            <person name="Hughes L."/>
            <person name="Hurhula B."/>
            <person name="Husby M.E."/>
            <person name="Kamat A."/>
            <person name="Kanga B."/>
            <person name="Kashin S."/>
            <person name="Khazanovich D."/>
            <person name="Kisner P."/>
            <person name="Lance K."/>
            <person name="Lara M."/>
            <person name="Lee W."/>
            <person name="Lennon N."/>
            <person name="Letendre F."/>
            <person name="LeVine R."/>
            <person name="Lipovsky A."/>
            <person name="Liu X."/>
            <person name="Liu J."/>
            <person name="Liu S."/>
            <person name="Lokyitsang T."/>
            <person name="Lokyitsang Y."/>
            <person name="Lubonja R."/>
            <person name="Lui A."/>
            <person name="MacDonald P."/>
            <person name="Magnisalis V."/>
            <person name="Maru K."/>
            <person name="Matthews C."/>
            <person name="McCusker W."/>
            <person name="McDonough S."/>
            <person name="Mehta T."/>
            <person name="Meldrim J."/>
            <person name="Meneus L."/>
            <person name="Mihai O."/>
            <person name="Mihalev A."/>
            <person name="Mihova T."/>
            <person name="Mittelman R."/>
            <person name="Mlenga V."/>
            <person name="Montmayeur A."/>
            <person name="Mulrain L."/>
            <person name="Navidi A."/>
            <person name="Naylor J."/>
            <person name="Negash T."/>
            <person name="Nguyen T."/>
            <person name="Nguyen N."/>
            <person name="Nicol R."/>
            <person name="Norbu C."/>
            <person name="Norbu N."/>
            <person name="Novod N."/>
            <person name="O'Neill B."/>
            <person name="Osman S."/>
            <person name="Markiewicz E."/>
            <person name="Oyono O.L."/>
            <person name="Patti C."/>
            <person name="Phunkhang P."/>
            <person name="Pierre F."/>
            <person name="Priest M."/>
            <person name="Raghuraman S."/>
            <person name="Rege F."/>
            <person name="Reyes R."/>
            <person name="Rise C."/>
            <person name="Rogov P."/>
            <person name="Ross K."/>
            <person name="Ryan E."/>
            <person name="Settipalli S."/>
            <person name="Shea T."/>
            <person name="Sherpa N."/>
            <person name="Shi L."/>
            <person name="Shih D."/>
            <person name="Sparrow T."/>
            <person name="Spaulding J."/>
            <person name="Stalker J."/>
            <person name="Stange-Thomann N."/>
            <person name="Stavropoulos S."/>
            <person name="Stone C."/>
            <person name="Strader C."/>
            <person name="Tesfaye S."/>
            <person name="Thomson T."/>
            <person name="Thoulutsang Y."/>
            <person name="Thoulutsang D."/>
            <person name="Topham K."/>
            <person name="Topping I."/>
            <person name="Tsamla T."/>
            <person name="Vassiliev H."/>
            <person name="Vo A."/>
            <person name="Wangchuk T."/>
            <person name="Wangdi T."/>
            <person name="Weiand M."/>
            <person name="Wilkinson J."/>
            <person name="Wilson A."/>
            <person name="Yadav S."/>
            <person name="Young G."/>
            <person name="Yu Q."/>
            <person name="Zembek L."/>
            <person name="Zhong D."/>
            <person name="Zimmer A."/>
            <person name="Zwirko Z."/>
            <person name="Jaffe D.B."/>
            <person name="Alvarez P."/>
            <person name="Brockman W."/>
            <person name="Butler J."/>
            <person name="Chin C."/>
            <person name="Gnerre S."/>
            <person name="Grabherr M."/>
            <person name="Kleber M."/>
            <person name="Mauceli E."/>
            <person name="MacCallum I."/>
        </authorList>
    </citation>
    <scope>NUCLEOTIDE SEQUENCE [LARGE SCALE GENOMIC DNA]</scope>
    <source>
        <strain evidence="14">MSH-3 / Tucson 14011-0111.49</strain>
    </source>
</reference>
<dbReference type="GO" id="GO:0030150">
    <property type="term" value="P:protein import into mitochondrial matrix"/>
    <property type="evidence" value="ECO:0007669"/>
    <property type="project" value="TreeGrafter"/>
</dbReference>
<evidence type="ECO:0000256" key="3">
    <source>
        <dbReference type="ARBA" id="ARBA00008444"/>
    </source>
</evidence>
<dbReference type="OrthoDB" id="2261329at2759"/>
<keyword evidence="14" id="KW-1185">Reference proteome</keyword>
<evidence type="ECO:0000256" key="5">
    <source>
        <dbReference type="ARBA" id="ARBA00022692"/>
    </source>
</evidence>
<keyword evidence="8" id="KW-1133">Transmembrane helix</keyword>
<proteinExistence type="inferred from homology"/>
<evidence type="ECO:0000256" key="7">
    <source>
        <dbReference type="ARBA" id="ARBA00022927"/>
    </source>
</evidence>
<dbReference type="PANTHER" id="PTHR10485">
    <property type="entry name" value="MITOCHONDRIAL IMPORT INNER MEMBRANE TRANSLOCASE SUBUNIT TIM-17"/>
    <property type="match status" value="1"/>
</dbReference>
<dbReference type="EMBL" id="CH479189">
    <property type="protein sequence ID" value="EDW25433.1"/>
    <property type="molecule type" value="Genomic_DNA"/>
</dbReference>
<keyword evidence="4" id="KW-0813">Transport</keyword>
<keyword evidence="6" id="KW-0999">Mitochondrion inner membrane</keyword>
<evidence type="ECO:0000313" key="14">
    <source>
        <dbReference type="Proteomes" id="UP000008744"/>
    </source>
</evidence>
<accession>B4GSS4</accession>
<dbReference type="GO" id="GO:0008320">
    <property type="term" value="F:protein transmembrane transporter activity"/>
    <property type="evidence" value="ECO:0007669"/>
    <property type="project" value="TreeGrafter"/>
</dbReference>
<evidence type="ECO:0000256" key="11">
    <source>
        <dbReference type="ARBA" id="ARBA00023136"/>
    </source>
</evidence>
<dbReference type="HOGENOM" id="CLU_087811_1_1_1"/>
<comment type="subcellular location">
    <subcellularLocation>
        <location evidence="2">Mitochondrion inner membrane</location>
        <topology evidence="2">Multi-pass membrane protein</topology>
    </subcellularLocation>
</comment>
<feature type="region of interest" description="Disordered" evidence="12">
    <location>
        <begin position="142"/>
        <end position="171"/>
    </location>
</feature>
<keyword evidence="9" id="KW-0811">Translocation</keyword>
<gene>
    <name evidence="13" type="primary">Dper\GL26428</name>
    <name evidence="13" type="ORF">Dper_GL26428</name>
</gene>
<comment type="function">
    <text evidence="1">Essential component of the TIM23 complex, a complex that mediates the translocation of transit peptide-containing proteins across the mitochondrial inner membrane.</text>
</comment>
<evidence type="ECO:0000256" key="1">
    <source>
        <dbReference type="ARBA" id="ARBA00002959"/>
    </source>
</evidence>
<evidence type="ECO:0000256" key="2">
    <source>
        <dbReference type="ARBA" id="ARBA00004448"/>
    </source>
</evidence>
<dbReference type="eggNOG" id="KOG1652">
    <property type="taxonomic scope" value="Eukaryota"/>
</dbReference>
<keyword evidence="11" id="KW-0472">Membrane</keyword>
<dbReference type="Pfam" id="PF02466">
    <property type="entry name" value="Tim17"/>
    <property type="match status" value="1"/>
</dbReference>
<dbReference type="OMA" id="WEPCPWR"/>
<dbReference type="STRING" id="7234.B4GSS4"/>